<dbReference type="Proteomes" id="UP000750711">
    <property type="component" value="Unassembled WGS sequence"/>
</dbReference>
<evidence type="ECO:0000259" key="1">
    <source>
        <dbReference type="Pfam" id="PF06985"/>
    </source>
</evidence>
<reference evidence="2" key="1">
    <citation type="submission" date="2021-03" db="EMBL/GenBank/DDBJ databases">
        <title>Comparative genomics and phylogenomic investigation of the class Geoglossomycetes provide insights into ecological specialization and systematics.</title>
        <authorList>
            <person name="Melie T."/>
            <person name="Pirro S."/>
            <person name="Miller A.N."/>
            <person name="Quandt A."/>
        </authorList>
    </citation>
    <scope>NUCLEOTIDE SEQUENCE</scope>
    <source>
        <strain evidence="2">CAQ_001_2017</strain>
    </source>
</reference>
<dbReference type="AlphaFoldDB" id="A0A9P8LD89"/>
<evidence type="ECO:0000313" key="2">
    <source>
        <dbReference type="EMBL" id="KAH0561952.1"/>
    </source>
</evidence>
<protein>
    <recommendedName>
        <fullName evidence="1">Heterokaryon incompatibility domain-containing protein</fullName>
    </recommendedName>
</protein>
<dbReference type="EMBL" id="JAGHQM010000444">
    <property type="protein sequence ID" value="KAH0561952.1"/>
    <property type="molecule type" value="Genomic_DNA"/>
</dbReference>
<dbReference type="Pfam" id="PF06985">
    <property type="entry name" value="HET"/>
    <property type="match status" value="1"/>
</dbReference>
<accession>A0A9P8LD89</accession>
<dbReference type="InterPro" id="IPR010730">
    <property type="entry name" value="HET"/>
</dbReference>
<feature type="domain" description="Heterokaryon incompatibility" evidence="1">
    <location>
        <begin position="331"/>
        <end position="422"/>
    </location>
</feature>
<comment type="caution">
    <text evidence="2">The sequence shown here is derived from an EMBL/GenBank/DDBJ whole genome shotgun (WGS) entry which is preliminary data.</text>
</comment>
<name>A0A9P8LD89_9PEZI</name>
<dbReference type="PANTHER" id="PTHR39596">
    <property type="match status" value="1"/>
</dbReference>
<organism evidence="2 3">
    <name type="scientific">Trichoglossum hirsutum</name>
    <dbReference type="NCBI Taxonomy" id="265104"/>
    <lineage>
        <taxon>Eukaryota</taxon>
        <taxon>Fungi</taxon>
        <taxon>Dikarya</taxon>
        <taxon>Ascomycota</taxon>
        <taxon>Pezizomycotina</taxon>
        <taxon>Geoglossomycetes</taxon>
        <taxon>Geoglossales</taxon>
        <taxon>Geoglossaceae</taxon>
        <taxon>Trichoglossum</taxon>
    </lineage>
</organism>
<proteinExistence type="predicted"/>
<evidence type="ECO:0000313" key="3">
    <source>
        <dbReference type="Proteomes" id="UP000750711"/>
    </source>
</evidence>
<sequence length="845" mass="96726">MDHLPYPNTPALDRHEILFLIEEGYSRWSNSVSEETPGARRGSVTRMYIDPIRQESDPGTIAKRLQADIYFGFLSGFIGPLFRHEEFVRQGSASEKVVSLVQLEPILNELGVIVESGIAGDGPSLLQVSLLRDFFLAVHLIEQQFGAEQLFEYEGHKDLMLLQDIKLSLFVLSWTFSALLFIDEYGPYKSDLLADRMLKSNWCPYWTYTHCERHSIPLLYYLSATSPVHDPAPSCTAFLCKCNHVDMSNYTTKHSPRCDGSNCYFQGPDPVKLGELIRKGKVPVLRLQPKTELASQKCTENETPRYAMNSTAISWRNFEIEVEEYTPDIDFTAVSHVWSGGLGNPTNNTLPTFQIDYIYRNIIISQHEDAGWHKWEEITTDRPIYLWIDTLCIPVDKRYEEFKGAAIDSMAFIYSASVNVMVLDPALQQISFNSNSDLSIAMRMLTCPWMLRCWTFQEGFLAREFWFVLEDRVISPRRWIARWTAYRNHRLEPQKTFAPSKDGVYPEDRSPSTLEMRLKFECLAFLKGIVGSLDGGFYMPTFTDYAVTSDHERMQSLWEILYNDFFSKKSLLTVRESTAFFVHVWNQLATRTTTQQQDLHKLLAIMFGLSSQEVSADGSVERSASQRMLSILSTRTSLPLSLVLRGFREGVELCEGNSWIPQFPVRQCDYFTGSPVLKTLDIEDGIMTWNAKESGWEWLPNDTNFAILLADTAGAAFTPSRSFCLFTQSQTPAEHQWTISVFLTAQEIEGSILEEPTIQLCFLVHQFFTSPYGEGSCFILLGEEESSPLRLIFVSPLYWIARKGEPQDEDIVVPCTTLREVSCILKCGRITFMMLKPRFLLVYQH</sequence>
<keyword evidence="3" id="KW-1185">Reference proteome</keyword>
<dbReference type="PANTHER" id="PTHR39596:SF3">
    <property type="entry name" value="HETEROKARYON INCOMPATIBILITY DOMAIN-CONTAINING PROTEIN"/>
    <property type="match status" value="1"/>
</dbReference>
<gene>
    <name evidence="2" type="ORF">GP486_003337</name>
</gene>